<accession>A0A918PBN0</accession>
<evidence type="ECO:0000256" key="1">
    <source>
        <dbReference type="ARBA" id="ARBA00007316"/>
    </source>
</evidence>
<keyword evidence="9" id="KW-0175">Coiled coil</keyword>
<evidence type="ECO:0000256" key="7">
    <source>
        <dbReference type="ARBA" id="ARBA00023137"/>
    </source>
</evidence>
<reference evidence="13" key="2">
    <citation type="submission" date="2020-09" db="EMBL/GenBank/DDBJ databases">
        <authorList>
            <person name="Sun Q."/>
            <person name="Kim S."/>
        </authorList>
    </citation>
    <scope>NUCLEOTIDE SEQUENCE</scope>
    <source>
        <strain evidence="13">KCTC 32255</strain>
    </source>
</reference>
<sequence>MEIVATQQNEATLAELYVRVRDVLKRRWKMFGIVAAATFIVLAAGIMLIKPTYTAQTQVRIDPTRDPVANKDPSGRTTLSDEAIDTEVSSFYSMALAKQVVEELNLVKDPELYKKATAATLVNNDEDVRTAIATLLLHELAVYREQQTYVLDVDYSDGDPVKAAMISNSFANNYIKGAVGSRTSVATEQAKWYQEQLNKLSSEIAAADNASASFKAQHGLTVGTVENGYTGTIVDQQVPSLAASLAQAESDAAASRAEYQAALSQSRRSGSGAVTGVLASSVVAQLRAQLAQLNQQRDQQAALYGPLHPMTKQYATSAAEIEKQISAESSRIISALGSAAAASEARAQSLRSALNQIEGIRTDQARASVVANTLDRDADSKRELYKQLSQEAQESLQSSQNSMSSATVVNQAIPPQEPSAPNRPLFLAFALIVGILAGGGTIAAQEMLAAVIRSTDDVEDKLGLPMLAAVPFETSSRPALQVRENPTSFYSESFRIARTALFGAGGWPSDSPVIAFTSSLPGEGKTTCSLAFAQSIASSGRRTILIDCDVRRASLSGAMGTAAGANGLVEYLSGEAQISDIITPTDVDNFHTIMVRVPYFNATNLFDGERMAKLIAYARANYDQVVIDLPPIVGLADGRFLAGLADQLIFVIKWNSTPMPAARAAVEALRAIGKEPSGALVNAVEQNSDMLVAGYYLDRYSNYYNQSSTSNG</sequence>
<keyword evidence="10" id="KW-1133">Transmembrane helix</keyword>
<keyword evidence="10" id="KW-0472">Membrane</keyword>
<keyword evidence="14" id="KW-1185">Reference proteome</keyword>
<comment type="caution">
    <text evidence="13">The sequence shown here is derived from an EMBL/GenBank/DDBJ whole genome shotgun (WGS) entry which is preliminary data.</text>
</comment>
<keyword evidence="6" id="KW-0067">ATP-binding</keyword>
<dbReference type="EMBL" id="BMZA01000002">
    <property type="protein sequence ID" value="GGY96487.1"/>
    <property type="molecule type" value="Genomic_DNA"/>
</dbReference>
<dbReference type="EC" id="2.7.10.2" evidence="2"/>
<dbReference type="AlphaFoldDB" id="A0A918PBN0"/>
<keyword evidence="5" id="KW-0418">Kinase</keyword>
<feature type="coiled-coil region" evidence="9">
    <location>
        <begin position="245"/>
        <end position="303"/>
    </location>
</feature>
<dbReference type="Pfam" id="PF13614">
    <property type="entry name" value="AAA_31"/>
    <property type="match status" value="1"/>
</dbReference>
<keyword evidence="3" id="KW-0808">Transferase</keyword>
<gene>
    <name evidence="13" type="ORF">GCM10011614_09130</name>
</gene>
<name>A0A918PBN0_9SPHN</name>
<evidence type="ECO:0000256" key="3">
    <source>
        <dbReference type="ARBA" id="ARBA00022679"/>
    </source>
</evidence>
<evidence type="ECO:0000256" key="10">
    <source>
        <dbReference type="SAM" id="Phobius"/>
    </source>
</evidence>
<evidence type="ECO:0000256" key="4">
    <source>
        <dbReference type="ARBA" id="ARBA00022741"/>
    </source>
</evidence>
<evidence type="ECO:0000256" key="9">
    <source>
        <dbReference type="SAM" id="Coils"/>
    </source>
</evidence>
<dbReference type="InterPro" id="IPR025669">
    <property type="entry name" value="AAA_dom"/>
</dbReference>
<keyword evidence="4" id="KW-0547">Nucleotide-binding</keyword>
<dbReference type="RefSeq" id="WP_189619943.1">
    <property type="nucleotide sequence ID" value="NZ_BMZA01000002.1"/>
</dbReference>
<dbReference type="Gene3D" id="3.40.50.300">
    <property type="entry name" value="P-loop containing nucleotide triphosphate hydrolases"/>
    <property type="match status" value="1"/>
</dbReference>
<evidence type="ECO:0000259" key="11">
    <source>
        <dbReference type="Pfam" id="PF13614"/>
    </source>
</evidence>
<organism evidence="13 14">
    <name type="scientific">Novosphingobium colocasiae</name>
    <dbReference type="NCBI Taxonomy" id="1256513"/>
    <lineage>
        <taxon>Bacteria</taxon>
        <taxon>Pseudomonadati</taxon>
        <taxon>Pseudomonadota</taxon>
        <taxon>Alphaproteobacteria</taxon>
        <taxon>Sphingomonadales</taxon>
        <taxon>Sphingomonadaceae</taxon>
        <taxon>Novosphingobium</taxon>
    </lineage>
</organism>
<evidence type="ECO:0000259" key="12">
    <source>
        <dbReference type="Pfam" id="PF13807"/>
    </source>
</evidence>
<keyword evidence="10" id="KW-0812">Transmembrane</keyword>
<dbReference type="CDD" id="cd05387">
    <property type="entry name" value="BY-kinase"/>
    <property type="match status" value="1"/>
</dbReference>
<evidence type="ECO:0000256" key="5">
    <source>
        <dbReference type="ARBA" id="ARBA00022777"/>
    </source>
</evidence>
<dbReference type="InterPro" id="IPR005702">
    <property type="entry name" value="Wzc-like_C"/>
</dbReference>
<dbReference type="InterPro" id="IPR027417">
    <property type="entry name" value="P-loop_NTPase"/>
</dbReference>
<evidence type="ECO:0000256" key="8">
    <source>
        <dbReference type="ARBA" id="ARBA00051245"/>
    </source>
</evidence>
<evidence type="ECO:0000313" key="14">
    <source>
        <dbReference type="Proteomes" id="UP000648075"/>
    </source>
</evidence>
<dbReference type="InterPro" id="IPR050445">
    <property type="entry name" value="Bact_polysacc_biosynth/exp"/>
</dbReference>
<dbReference type="PANTHER" id="PTHR32309:SF13">
    <property type="entry name" value="FERRIC ENTEROBACTIN TRANSPORT PROTEIN FEPE"/>
    <property type="match status" value="1"/>
</dbReference>
<dbReference type="Pfam" id="PF13807">
    <property type="entry name" value="GNVR"/>
    <property type="match status" value="1"/>
</dbReference>
<feature type="domain" description="AAA" evidence="11">
    <location>
        <begin position="513"/>
        <end position="655"/>
    </location>
</feature>
<evidence type="ECO:0000256" key="6">
    <source>
        <dbReference type="ARBA" id="ARBA00022840"/>
    </source>
</evidence>
<feature type="domain" description="Tyrosine-protein kinase G-rich" evidence="12">
    <location>
        <begin position="373"/>
        <end position="446"/>
    </location>
</feature>
<reference evidence="13" key="1">
    <citation type="journal article" date="2014" name="Int. J. Syst. Evol. Microbiol.">
        <title>Complete genome sequence of Corynebacterium casei LMG S-19264T (=DSM 44701T), isolated from a smear-ripened cheese.</title>
        <authorList>
            <consortium name="US DOE Joint Genome Institute (JGI-PGF)"/>
            <person name="Walter F."/>
            <person name="Albersmeier A."/>
            <person name="Kalinowski J."/>
            <person name="Ruckert C."/>
        </authorList>
    </citation>
    <scope>NUCLEOTIDE SEQUENCE</scope>
    <source>
        <strain evidence="13">KCTC 32255</strain>
    </source>
</reference>
<evidence type="ECO:0000313" key="13">
    <source>
        <dbReference type="EMBL" id="GGY96487.1"/>
    </source>
</evidence>
<protein>
    <recommendedName>
        <fullName evidence="2">non-specific protein-tyrosine kinase</fullName>
        <ecNumber evidence="2">2.7.10.2</ecNumber>
    </recommendedName>
</protein>
<keyword evidence="7" id="KW-0829">Tyrosine-protein kinase</keyword>
<evidence type="ECO:0000256" key="2">
    <source>
        <dbReference type="ARBA" id="ARBA00011903"/>
    </source>
</evidence>
<comment type="catalytic activity">
    <reaction evidence="8">
        <text>L-tyrosyl-[protein] + ATP = O-phospho-L-tyrosyl-[protein] + ADP + H(+)</text>
        <dbReference type="Rhea" id="RHEA:10596"/>
        <dbReference type="Rhea" id="RHEA-COMP:10136"/>
        <dbReference type="Rhea" id="RHEA-COMP:20101"/>
        <dbReference type="ChEBI" id="CHEBI:15378"/>
        <dbReference type="ChEBI" id="CHEBI:30616"/>
        <dbReference type="ChEBI" id="CHEBI:46858"/>
        <dbReference type="ChEBI" id="CHEBI:61978"/>
        <dbReference type="ChEBI" id="CHEBI:456216"/>
        <dbReference type="EC" id="2.7.10.2"/>
    </reaction>
</comment>
<dbReference type="PANTHER" id="PTHR32309">
    <property type="entry name" value="TYROSINE-PROTEIN KINASE"/>
    <property type="match status" value="1"/>
</dbReference>
<proteinExistence type="inferred from homology"/>
<dbReference type="GO" id="GO:0005886">
    <property type="term" value="C:plasma membrane"/>
    <property type="evidence" value="ECO:0007669"/>
    <property type="project" value="TreeGrafter"/>
</dbReference>
<dbReference type="Proteomes" id="UP000648075">
    <property type="component" value="Unassembled WGS sequence"/>
</dbReference>
<dbReference type="GO" id="GO:0004713">
    <property type="term" value="F:protein tyrosine kinase activity"/>
    <property type="evidence" value="ECO:0007669"/>
    <property type="project" value="TreeGrafter"/>
</dbReference>
<comment type="similarity">
    <text evidence="1">Belongs to the CpsD/CapB family.</text>
</comment>
<dbReference type="SUPFAM" id="SSF52540">
    <property type="entry name" value="P-loop containing nucleoside triphosphate hydrolases"/>
    <property type="match status" value="1"/>
</dbReference>
<dbReference type="InterPro" id="IPR032807">
    <property type="entry name" value="GNVR"/>
</dbReference>
<feature type="transmembrane region" description="Helical" evidence="10">
    <location>
        <begin position="30"/>
        <end position="49"/>
    </location>
</feature>